<dbReference type="InterPro" id="IPR027417">
    <property type="entry name" value="P-loop_NTPase"/>
</dbReference>
<proteinExistence type="predicted"/>
<dbReference type="Pfam" id="PF19778">
    <property type="entry name" value="RE_endonuc"/>
    <property type="match status" value="1"/>
</dbReference>
<dbReference type="Gene3D" id="3.40.50.300">
    <property type="entry name" value="P-loop containing nucleotide triphosphate hydrolases"/>
    <property type="match status" value="2"/>
</dbReference>
<evidence type="ECO:0000259" key="2">
    <source>
        <dbReference type="Pfam" id="PF19778"/>
    </source>
</evidence>
<dbReference type="AlphaFoldDB" id="A0A6M9PY25"/>
<gene>
    <name evidence="3" type="ORF">DN92_07435</name>
</gene>
<dbReference type="GO" id="GO:0005524">
    <property type="term" value="F:ATP binding"/>
    <property type="evidence" value="ECO:0007669"/>
    <property type="project" value="InterPro"/>
</dbReference>
<evidence type="ECO:0000313" key="3">
    <source>
        <dbReference type="EMBL" id="QKM60873.1"/>
    </source>
</evidence>
<name>A0A6M9PY25_9BURK</name>
<dbReference type="Proteomes" id="UP000501090">
    <property type="component" value="Chromosome"/>
</dbReference>
<dbReference type="GO" id="GO:0004386">
    <property type="term" value="F:helicase activity"/>
    <property type="evidence" value="ECO:0007669"/>
    <property type="project" value="UniProtKB-KW"/>
</dbReference>
<dbReference type="GO" id="GO:0003677">
    <property type="term" value="F:DNA binding"/>
    <property type="evidence" value="ECO:0007669"/>
    <property type="project" value="InterPro"/>
</dbReference>
<dbReference type="Pfam" id="PF04851">
    <property type="entry name" value="ResIII"/>
    <property type="match status" value="1"/>
</dbReference>
<dbReference type="InterPro" id="IPR045572">
    <property type="entry name" value="RE_endonuc_C"/>
</dbReference>
<dbReference type="REBASE" id="396360">
    <property type="entry name" value="PasW17ORF7440P"/>
</dbReference>
<accession>A0A6M9PY25</accession>
<evidence type="ECO:0000313" key="4">
    <source>
        <dbReference type="Proteomes" id="UP000501090"/>
    </source>
</evidence>
<dbReference type="EMBL" id="CP028940">
    <property type="protein sequence ID" value="QKM60873.1"/>
    <property type="molecule type" value="Genomic_DNA"/>
</dbReference>
<keyword evidence="3" id="KW-0378">Hydrolase</keyword>
<keyword evidence="3" id="KW-0347">Helicase</keyword>
<feature type="domain" description="Helicase/UvrB N-terminal" evidence="1">
    <location>
        <begin position="98"/>
        <end position="254"/>
    </location>
</feature>
<organism evidence="3 4">
    <name type="scientific">Polynucleobacter arcticus</name>
    <dbReference type="NCBI Taxonomy" id="1743165"/>
    <lineage>
        <taxon>Bacteria</taxon>
        <taxon>Pseudomonadati</taxon>
        <taxon>Pseudomonadota</taxon>
        <taxon>Betaproteobacteria</taxon>
        <taxon>Burkholderiales</taxon>
        <taxon>Burkholderiaceae</taxon>
        <taxon>Polynucleobacter</taxon>
    </lineage>
</organism>
<dbReference type="GO" id="GO:0015668">
    <property type="term" value="F:type III site-specific deoxyribonuclease activity"/>
    <property type="evidence" value="ECO:0007669"/>
    <property type="project" value="InterPro"/>
</dbReference>
<dbReference type="InterPro" id="IPR006935">
    <property type="entry name" value="Helicase/UvrB_N"/>
</dbReference>
<dbReference type="SUPFAM" id="SSF52540">
    <property type="entry name" value="P-loop containing nucleoside triphosphate hydrolases"/>
    <property type="match status" value="1"/>
</dbReference>
<feature type="domain" description="Type III restriction enzyme C-terminal endonuclease" evidence="2">
    <location>
        <begin position="790"/>
        <end position="890"/>
    </location>
</feature>
<sequence>MEFIFDHFAPHQLSAIRAVTDVFKGQPNAGGFFDNSQSDIGSVEFGERGIGNRLVLSPEALLKNISEIQKSNGLAESVNLVPRVDISEELSAKGVDLNISVEMETGTGKTYSYIRTIYELYKTYGFCKFVIVVPSVAIREGTLKNLEITAKEMRALYGVPANYTVWDSANRNALRNFSASNSLQILIINIDSFASDSNIINTVTEQGVKPIEFLQATNPIVIVDEPQNMETPIRRRAIDNLNPLCTLRYSATHKNPYNLISRLTPVDAYNAGLVKQIQVDGITAEQNYNAAFVALKEIQCGKARLKAKVTIFVNGEAGSVNQKDVVLSLGDDLFIKSNRREIYRDGFILESIEADKGLIEFSGGLILRVGDSQGGFTDELQQFQIERTVRWHFERAKKLHPLGIKVLSLFFIDKVANYRSPEGKAKFEGYFEEAFTKYSKKSEYEGLIPYGADEVHRGYFSQDKKGVLKDTKGVTKDDEDTYSLIMKNKEALLNLENPVQFIFSHSALREGWDNPNVFQICTLNESVSEVKKRQEVGRGLRLPVNSDGQRIVDKDINLLTVIANESYEAFTRALQTEIEEDTGIPFTGKIADANRAKVQVRYTKAALTRENYPLLFDLWDRVSFHTRYAVSYEEATLVSKAIDFLKDKNHYPTVTRLTLQSNTAKIQMSGEGLLAQSTSNALRETQGRANAIPDVFGFIQSRIKLSRSSIAGLFKGCGRIDELMINPQRFLEYVVAVFERAKNEILYEGGVKYEKGPAWDASYTQKLFTDELGEVLQDQVLEVRPDFADKTAFNYYRTDSAIEDNFARDCEVNEAVKFFFKIPKGFKIPTPIGNYTPDWAVVLEHDSKLYFVSETKGTLDPGKLRDEERFKIRMGSQFFSALQTDIGYKLAVKASDLIKSA</sequence>
<evidence type="ECO:0000259" key="1">
    <source>
        <dbReference type="Pfam" id="PF04851"/>
    </source>
</evidence>
<dbReference type="KEGG" id="pard:DN92_07435"/>
<keyword evidence="3" id="KW-0067">ATP-binding</keyword>
<keyword evidence="3" id="KW-0547">Nucleotide-binding</keyword>
<reference evidence="3 4" key="1">
    <citation type="submission" date="2018-04" db="EMBL/GenBank/DDBJ databases">
        <title>Polynucleobacter sp. UK-Long2-W17 genome.</title>
        <authorList>
            <person name="Hahn M.W."/>
        </authorList>
    </citation>
    <scope>NUCLEOTIDE SEQUENCE [LARGE SCALE GENOMIC DNA]</scope>
    <source>
        <strain evidence="3 4">UK-Long2-W17</strain>
    </source>
</reference>
<keyword evidence="4" id="KW-1185">Reference proteome</keyword>
<dbReference type="RefSeq" id="WP_173960636.1">
    <property type="nucleotide sequence ID" value="NZ_CBCSCC010000008.1"/>
</dbReference>
<protein>
    <submittedName>
        <fullName evidence="3">DEAD/DEAH box helicase</fullName>
    </submittedName>
</protein>